<reference evidence="1" key="1">
    <citation type="submission" date="2014-09" db="EMBL/GenBank/DDBJ databases">
        <authorList>
            <person name="Magalhaes I.L.F."/>
            <person name="Oliveira U."/>
            <person name="Santos F.R."/>
            <person name="Vidigal T.H.D.A."/>
            <person name="Brescovit A.D."/>
            <person name="Santos A.J."/>
        </authorList>
    </citation>
    <scope>NUCLEOTIDE SEQUENCE</scope>
    <source>
        <tissue evidence="1">Shoot tissue taken approximately 20 cm above the soil surface</tissue>
    </source>
</reference>
<dbReference type="EMBL" id="GBRH01277080">
    <property type="protein sequence ID" value="JAD20815.1"/>
    <property type="molecule type" value="Transcribed_RNA"/>
</dbReference>
<sequence length="24" mass="2732">MCTFIVHSCIIQGYVFELFAPISL</sequence>
<protein>
    <submittedName>
        <fullName evidence="1">Uncharacterized protein</fullName>
    </submittedName>
</protein>
<name>A0A0A8Y6V2_ARUDO</name>
<dbReference type="AlphaFoldDB" id="A0A0A8Y6V2"/>
<reference evidence="1" key="2">
    <citation type="journal article" date="2015" name="Data Brief">
        <title>Shoot transcriptome of the giant reed, Arundo donax.</title>
        <authorList>
            <person name="Barrero R.A."/>
            <person name="Guerrero F.D."/>
            <person name="Moolhuijzen P."/>
            <person name="Goolsby J.A."/>
            <person name="Tidwell J."/>
            <person name="Bellgard S.E."/>
            <person name="Bellgard M.I."/>
        </authorList>
    </citation>
    <scope>NUCLEOTIDE SEQUENCE</scope>
    <source>
        <tissue evidence="1">Shoot tissue taken approximately 20 cm above the soil surface</tissue>
    </source>
</reference>
<evidence type="ECO:0000313" key="1">
    <source>
        <dbReference type="EMBL" id="JAD20815.1"/>
    </source>
</evidence>
<organism evidence="1">
    <name type="scientific">Arundo donax</name>
    <name type="common">Giant reed</name>
    <name type="synonym">Donax arundinaceus</name>
    <dbReference type="NCBI Taxonomy" id="35708"/>
    <lineage>
        <taxon>Eukaryota</taxon>
        <taxon>Viridiplantae</taxon>
        <taxon>Streptophyta</taxon>
        <taxon>Embryophyta</taxon>
        <taxon>Tracheophyta</taxon>
        <taxon>Spermatophyta</taxon>
        <taxon>Magnoliopsida</taxon>
        <taxon>Liliopsida</taxon>
        <taxon>Poales</taxon>
        <taxon>Poaceae</taxon>
        <taxon>PACMAD clade</taxon>
        <taxon>Arundinoideae</taxon>
        <taxon>Arundineae</taxon>
        <taxon>Arundo</taxon>
    </lineage>
</organism>
<accession>A0A0A8Y6V2</accession>
<proteinExistence type="predicted"/>